<proteinExistence type="predicted"/>
<protein>
    <submittedName>
        <fullName evidence="1">Uncharacterized protein</fullName>
    </submittedName>
</protein>
<reference evidence="1" key="2">
    <citation type="journal article" date="2015" name="Fish Shellfish Immunol.">
        <title>Early steps in the European eel (Anguilla anguilla)-Vibrio vulnificus interaction in the gills: Role of the RtxA13 toxin.</title>
        <authorList>
            <person name="Callol A."/>
            <person name="Pajuelo D."/>
            <person name="Ebbesson L."/>
            <person name="Teles M."/>
            <person name="MacKenzie S."/>
            <person name="Amaro C."/>
        </authorList>
    </citation>
    <scope>NUCLEOTIDE SEQUENCE</scope>
</reference>
<reference evidence="1" key="1">
    <citation type="submission" date="2014-11" db="EMBL/GenBank/DDBJ databases">
        <authorList>
            <person name="Amaro Gonzalez C."/>
        </authorList>
    </citation>
    <scope>NUCLEOTIDE SEQUENCE</scope>
</reference>
<evidence type="ECO:0000313" key="1">
    <source>
        <dbReference type="EMBL" id="JAH02197.1"/>
    </source>
</evidence>
<dbReference type="AlphaFoldDB" id="A0A0E9PD26"/>
<organism evidence="1">
    <name type="scientific">Anguilla anguilla</name>
    <name type="common">European freshwater eel</name>
    <name type="synonym">Muraena anguilla</name>
    <dbReference type="NCBI Taxonomy" id="7936"/>
    <lineage>
        <taxon>Eukaryota</taxon>
        <taxon>Metazoa</taxon>
        <taxon>Chordata</taxon>
        <taxon>Craniata</taxon>
        <taxon>Vertebrata</taxon>
        <taxon>Euteleostomi</taxon>
        <taxon>Actinopterygii</taxon>
        <taxon>Neopterygii</taxon>
        <taxon>Teleostei</taxon>
        <taxon>Anguilliformes</taxon>
        <taxon>Anguillidae</taxon>
        <taxon>Anguilla</taxon>
    </lineage>
</organism>
<sequence>MLSSQSECEYSACKLSNLCECEYSVCNN</sequence>
<accession>A0A0E9PD26</accession>
<name>A0A0E9PD26_ANGAN</name>
<dbReference type="EMBL" id="GBXM01106380">
    <property type="protein sequence ID" value="JAH02197.1"/>
    <property type="molecule type" value="Transcribed_RNA"/>
</dbReference>